<evidence type="ECO:0000313" key="10">
    <source>
        <dbReference type="EMBL" id="SER14145.1"/>
    </source>
</evidence>
<proteinExistence type="inferred from homology"/>
<evidence type="ECO:0000256" key="4">
    <source>
        <dbReference type="ARBA" id="ARBA00022475"/>
    </source>
</evidence>
<dbReference type="EMBL" id="FOFS01000017">
    <property type="protein sequence ID" value="SER14145.1"/>
    <property type="molecule type" value="Genomic_DNA"/>
</dbReference>
<comment type="subcellular location">
    <subcellularLocation>
        <location evidence="2">Cell membrane</location>
        <topology evidence="2">Multi-pass membrane protein</topology>
    </subcellularLocation>
</comment>
<evidence type="ECO:0000313" key="11">
    <source>
        <dbReference type="Proteomes" id="UP000199233"/>
    </source>
</evidence>
<evidence type="ECO:0000256" key="9">
    <source>
        <dbReference type="SAM" id="Phobius"/>
    </source>
</evidence>
<dbReference type="RefSeq" id="WP_177189069.1">
    <property type="nucleotide sequence ID" value="NZ_FOFS01000017.1"/>
</dbReference>
<comment type="subunit">
    <text evidence="8">Component of the lipopolysaccharide transport and assembly complex. The LptBFG transporter is composed of two ATP-binding proteins (LptB) and two transmembrane proteins (LptF and LptG).</text>
</comment>
<dbReference type="Proteomes" id="UP000199233">
    <property type="component" value="Unassembled WGS sequence"/>
</dbReference>
<evidence type="ECO:0000256" key="3">
    <source>
        <dbReference type="ARBA" id="ARBA00007725"/>
    </source>
</evidence>
<keyword evidence="4" id="KW-1003">Cell membrane</keyword>
<evidence type="ECO:0000256" key="1">
    <source>
        <dbReference type="ARBA" id="ARBA00002265"/>
    </source>
</evidence>
<dbReference type="AlphaFoldDB" id="A0A1H9LSH5"/>
<dbReference type="PANTHER" id="PTHR33529:SF2">
    <property type="entry name" value="LIPOPOLYSACCHARIDE EXPORT SYSTEM PERMEASE PROTEIN LPTG"/>
    <property type="match status" value="1"/>
</dbReference>
<dbReference type="GO" id="GO:0043190">
    <property type="term" value="C:ATP-binding cassette (ABC) transporter complex"/>
    <property type="evidence" value="ECO:0007669"/>
    <property type="project" value="TreeGrafter"/>
</dbReference>
<evidence type="ECO:0000256" key="6">
    <source>
        <dbReference type="ARBA" id="ARBA00022989"/>
    </source>
</evidence>
<keyword evidence="7 9" id="KW-0472">Membrane</keyword>
<name>A0A1H9LSH5_9GAMM</name>
<keyword evidence="6 9" id="KW-1133">Transmembrane helix</keyword>
<evidence type="ECO:0000256" key="5">
    <source>
        <dbReference type="ARBA" id="ARBA00022692"/>
    </source>
</evidence>
<comment type="similarity">
    <text evidence="3">Belongs to the LptF/LptG family.</text>
</comment>
<feature type="transmembrane region" description="Helical" evidence="9">
    <location>
        <begin position="12"/>
        <end position="34"/>
    </location>
</feature>
<dbReference type="STRING" id="489703.SAMN04488038_11723"/>
<sequence>MIRIADRYLATRVLLGCGAVTAGLLTVYLVLSLVDESGSGSSWSEALRDSLLALPSTLQRLLPAMTLLGAALGLGYSARHHELIVLRGAGLSPLRLARGPMLAGLLIGALGLANAHWLLPLAGAQQGYGQQALWVPMGEAVVRVERMPDAQSLRGVSVYQFSPNGLQQVLRADSAQYQNNGRWRLQQVQSLRFADGQLQQDSQDSLDSEQLPQPEVLRLESLERGAVGLGDLLRFVADRRAHGVPSPEAEVRLAALLMQPVLLLALLSLMAAGLAAHASRTGLGARLMLLIGLGLAASVGQDLLGALAQLQRWPPIPSVAAVPLAVFLLALISPRLLRA</sequence>
<keyword evidence="5 9" id="KW-0812">Transmembrane</keyword>
<gene>
    <name evidence="10" type="ORF">SAMN04488038_11723</name>
</gene>
<feature type="transmembrane region" description="Helical" evidence="9">
    <location>
        <begin position="99"/>
        <end position="119"/>
    </location>
</feature>
<accession>A0A1H9LSH5</accession>
<keyword evidence="11" id="KW-1185">Reference proteome</keyword>
<evidence type="ECO:0000256" key="7">
    <source>
        <dbReference type="ARBA" id="ARBA00023136"/>
    </source>
</evidence>
<protein>
    <submittedName>
        <fullName evidence="10">Predicted permease YjgP/YjgQ family protein</fullName>
    </submittedName>
</protein>
<dbReference type="GO" id="GO:0015920">
    <property type="term" value="P:lipopolysaccharide transport"/>
    <property type="evidence" value="ECO:0007669"/>
    <property type="project" value="TreeGrafter"/>
</dbReference>
<organism evidence="10 11">
    <name type="scientific">Solimonas aquatica</name>
    <dbReference type="NCBI Taxonomy" id="489703"/>
    <lineage>
        <taxon>Bacteria</taxon>
        <taxon>Pseudomonadati</taxon>
        <taxon>Pseudomonadota</taxon>
        <taxon>Gammaproteobacteria</taxon>
        <taxon>Nevskiales</taxon>
        <taxon>Nevskiaceae</taxon>
        <taxon>Solimonas</taxon>
    </lineage>
</organism>
<feature type="transmembrane region" description="Helical" evidence="9">
    <location>
        <begin position="61"/>
        <end position="78"/>
    </location>
</feature>
<dbReference type="InterPro" id="IPR005495">
    <property type="entry name" value="LptG/LptF_permease"/>
</dbReference>
<evidence type="ECO:0000256" key="8">
    <source>
        <dbReference type="ARBA" id="ARBA00026081"/>
    </source>
</evidence>
<feature type="transmembrane region" description="Helical" evidence="9">
    <location>
        <begin position="287"/>
        <end position="310"/>
    </location>
</feature>
<reference evidence="10 11" key="1">
    <citation type="submission" date="2016-10" db="EMBL/GenBank/DDBJ databases">
        <authorList>
            <person name="de Groot N.N."/>
        </authorList>
    </citation>
    <scope>NUCLEOTIDE SEQUENCE [LARGE SCALE GENOMIC DNA]</scope>
    <source>
        <strain evidence="10 11">DSM 25927</strain>
    </source>
</reference>
<feature type="transmembrane region" description="Helical" evidence="9">
    <location>
        <begin position="316"/>
        <end position="337"/>
    </location>
</feature>
<dbReference type="Pfam" id="PF03739">
    <property type="entry name" value="LptF_LptG"/>
    <property type="match status" value="1"/>
</dbReference>
<dbReference type="PANTHER" id="PTHR33529">
    <property type="entry name" value="SLR0882 PROTEIN-RELATED"/>
    <property type="match status" value="1"/>
</dbReference>
<feature type="transmembrane region" description="Helical" evidence="9">
    <location>
        <begin position="253"/>
        <end position="275"/>
    </location>
</feature>
<evidence type="ECO:0000256" key="2">
    <source>
        <dbReference type="ARBA" id="ARBA00004651"/>
    </source>
</evidence>
<comment type="function">
    <text evidence="1">Part of the ABC transporter complex LptBFG involved in the translocation of lipopolysaccharide (LPS) from the inner membrane to the outer membrane.</text>
</comment>